<geneLocation type="plasmid" evidence="1 2">
    <name>p1</name>
</geneLocation>
<reference evidence="1 2" key="1">
    <citation type="submission" date="2022-05" db="EMBL/GenBank/DDBJ databases">
        <authorList>
            <person name="Zhou X."/>
            <person name="Li K."/>
            <person name="Man Y."/>
        </authorList>
    </citation>
    <scope>NUCLEOTIDE SEQUENCE [LARGE SCALE GENOMIC DNA]</scope>
    <source>
        <strain evidence="1 2">MS405</strain>
        <plasmid evidence="1 2">p1</plasmid>
    </source>
</reference>
<accession>A0ABY4QA17</accession>
<dbReference type="CDD" id="cd05403">
    <property type="entry name" value="NT_KNTase_like"/>
    <property type="match status" value="1"/>
</dbReference>
<name>A0ABY4QA17_9ACTN</name>
<evidence type="ECO:0000313" key="1">
    <source>
        <dbReference type="EMBL" id="UQT61992.1"/>
    </source>
</evidence>
<keyword evidence="1" id="KW-0614">Plasmid</keyword>
<dbReference type="RefSeq" id="WP_249593298.1">
    <property type="nucleotide sequence ID" value="NZ_CP097290.1"/>
</dbReference>
<gene>
    <name evidence="1" type="ORF">M4V62_43470</name>
</gene>
<dbReference type="EMBL" id="CP097290">
    <property type="protein sequence ID" value="UQT61992.1"/>
    <property type="molecule type" value="Genomic_DNA"/>
</dbReference>
<dbReference type="Proteomes" id="UP000829992">
    <property type="component" value="Plasmid p1"/>
</dbReference>
<evidence type="ECO:0000313" key="2">
    <source>
        <dbReference type="Proteomes" id="UP000829992"/>
    </source>
</evidence>
<keyword evidence="2" id="KW-1185">Reference proteome</keyword>
<organism evidence="1 2">
    <name type="scientific">Streptomyces durmitorensis</name>
    <dbReference type="NCBI Taxonomy" id="319947"/>
    <lineage>
        <taxon>Bacteria</taxon>
        <taxon>Bacillati</taxon>
        <taxon>Actinomycetota</taxon>
        <taxon>Actinomycetes</taxon>
        <taxon>Kitasatosporales</taxon>
        <taxon>Streptomycetaceae</taxon>
        <taxon>Streptomyces</taxon>
    </lineage>
</organism>
<protein>
    <submittedName>
        <fullName evidence="1">Nucleotidyltransferase domain-containing protein</fullName>
    </submittedName>
</protein>
<sequence>MTATDSVLSWSVPDVRFSPEQTAAAEGVISTCLGGPERVRLAVLGGSFAVGLGHGTSDVDLYVVGEELPVSEVVIEHGGVPVHINPVPAGRVRTLLGLTCEYRVTGADRAQIGMELKALNALIRIVTGVPLHIGPEWREPFDAFSFDVVRQINLVRNGNISSAMAEDAYGALAIGDLLTAATASALALESACEAVLAAAGDVYFGPKFHYRRLARTATTAPWLDHVWRLNHRELHPGSGTDEQEMTTVVEQRLWAAGTLMAHGVVEGWDKPLTKLPEPAVPHGGGARRSAYFTPLRFTDGWALVGPDEGYRVSEAVVRLWRALDGRPLSQLAPEDVPADITDIEAAVASLAAYGAVSGFASAGTPDPGIIRPEPEFACHPKVAAP</sequence>
<proteinExistence type="predicted"/>